<dbReference type="EMBL" id="LWDD02000980">
    <property type="protein sequence ID" value="KAE8253913.1"/>
    <property type="molecule type" value="Genomic_DNA"/>
</dbReference>
<reference evidence="2" key="1">
    <citation type="submission" date="2016-04" db="EMBL/GenBank/DDBJ databases">
        <authorList>
            <person name="Nguyen H.D."/>
            <person name="Kesanakurti P."/>
            <person name="Cullis J."/>
            <person name="Levesque C.A."/>
            <person name="Hambleton S."/>
        </authorList>
    </citation>
    <scope>NUCLEOTIDE SEQUENCE</scope>
    <source>
        <strain evidence="2">DAOMC 238032</strain>
    </source>
</reference>
<feature type="compositionally biased region" description="Pro residues" evidence="1">
    <location>
        <begin position="131"/>
        <end position="140"/>
    </location>
</feature>
<evidence type="ECO:0000313" key="3">
    <source>
        <dbReference type="Proteomes" id="UP000077671"/>
    </source>
</evidence>
<gene>
    <name evidence="2" type="ORF">A4X03_0g5792</name>
</gene>
<accession>A0A177UF53</accession>
<comment type="caution">
    <text evidence="2">The sequence shown here is derived from an EMBL/GenBank/DDBJ whole genome shotgun (WGS) entry which is preliminary data.</text>
</comment>
<feature type="region of interest" description="Disordered" evidence="1">
    <location>
        <begin position="62"/>
        <end position="92"/>
    </location>
</feature>
<evidence type="ECO:0000256" key="1">
    <source>
        <dbReference type="SAM" id="MobiDB-lite"/>
    </source>
</evidence>
<reference evidence="2" key="2">
    <citation type="journal article" date="2019" name="IMA Fungus">
        <title>Genome sequencing and comparison of five Tilletia species to identify candidate genes for the detection of regulated species infecting wheat.</title>
        <authorList>
            <person name="Nguyen H.D.T."/>
            <person name="Sultana T."/>
            <person name="Kesanakurti P."/>
            <person name="Hambleton S."/>
        </authorList>
    </citation>
    <scope>NUCLEOTIDE SEQUENCE</scope>
    <source>
        <strain evidence="2">DAOMC 238032</strain>
    </source>
</reference>
<dbReference type="Proteomes" id="UP000077671">
    <property type="component" value="Unassembled WGS sequence"/>
</dbReference>
<dbReference type="AlphaFoldDB" id="A0A177UF53"/>
<name>A0A177UF53_9BASI</name>
<protein>
    <submittedName>
        <fullName evidence="2">Uncharacterized protein</fullName>
    </submittedName>
</protein>
<feature type="region of interest" description="Disordered" evidence="1">
    <location>
        <begin position="119"/>
        <end position="146"/>
    </location>
</feature>
<sequence>MPAISHLVHDLPTFTSAPHIPLVLDARHLVDLTTVDKADARTIHPKSISDLVFVPYHARSDGIHPAPHTETSRSLTSQDGDGDGDGDTDPLSRRSIWDKFVKFYDKVWDSVTNDITEKIGYAERRRRSLQPQPPLLIPPNPEHHPG</sequence>
<organism evidence="2 3">
    <name type="scientific">Tilletia caries</name>
    <name type="common">wheat bunt fungus</name>
    <dbReference type="NCBI Taxonomy" id="13290"/>
    <lineage>
        <taxon>Eukaryota</taxon>
        <taxon>Fungi</taxon>
        <taxon>Dikarya</taxon>
        <taxon>Basidiomycota</taxon>
        <taxon>Ustilaginomycotina</taxon>
        <taxon>Exobasidiomycetes</taxon>
        <taxon>Tilletiales</taxon>
        <taxon>Tilletiaceae</taxon>
        <taxon>Tilletia</taxon>
    </lineage>
</organism>
<proteinExistence type="predicted"/>
<evidence type="ECO:0000313" key="2">
    <source>
        <dbReference type="EMBL" id="KAE8253913.1"/>
    </source>
</evidence>